<dbReference type="Pfam" id="PF04255">
    <property type="entry name" value="DUF433"/>
    <property type="match status" value="1"/>
</dbReference>
<proteinExistence type="predicted"/>
<gene>
    <name evidence="1" type="ORF">AAEJ74_05395</name>
</gene>
<dbReference type="PANTHER" id="PTHR34849:SF5">
    <property type="entry name" value="SSL2733 PROTEIN"/>
    <property type="match status" value="1"/>
</dbReference>
<dbReference type="Gene3D" id="1.10.10.10">
    <property type="entry name" value="Winged helix-like DNA-binding domain superfamily/Winged helix DNA-binding domain"/>
    <property type="match status" value="1"/>
</dbReference>
<dbReference type="EMBL" id="JBBWYZ010000004">
    <property type="protein sequence ID" value="MEK9511138.1"/>
    <property type="molecule type" value="Genomic_DNA"/>
</dbReference>
<evidence type="ECO:0000313" key="1">
    <source>
        <dbReference type="EMBL" id="MEK9511138.1"/>
    </source>
</evidence>
<accession>A0ABU9EIM9</accession>
<organism evidence="1 2">
    <name type="scientific">Limnospira fusiformis PMC 851.14</name>
    <dbReference type="NCBI Taxonomy" id="2219512"/>
    <lineage>
        <taxon>Bacteria</taxon>
        <taxon>Bacillati</taxon>
        <taxon>Cyanobacteriota</taxon>
        <taxon>Cyanophyceae</taxon>
        <taxon>Oscillatoriophycideae</taxon>
        <taxon>Oscillatoriales</taxon>
        <taxon>Sirenicapillariaceae</taxon>
        <taxon>Limnospira</taxon>
    </lineage>
</organism>
<dbReference type="PANTHER" id="PTHR34849">
    <property type="entry name" value="SSL5025 PROTEIN"/>
    <property type="match status" value="1"/>
</dbReference>
<dbReference type="InterPro" id="IPR007367">
    <property type="entry name" value="DUF433"/>
</dbReference>
<sequence length="73" mass="8319">MTERLSLKHKPSQPIDQRCIRGMPITVDDVLSYLGSGMTYQDILDDFPYLTRKDILACLSYAANREQTLLVQA</sequence>
<dbReference type="SUPFAM" id="SSF46689">
    <property type="entry name" value="Homeodomain-like"/>
    <property type="match status" value="1"/>
</dbReference>
<dbReference type="Proteomes" id="UP001387447">
    <property type="component" value="Unassembled WGS sequence"/>
</dbReference>
<comment type="caution">
    <text evidence="1">The sequence shown here is derived from an EMBL/GenBank/DDBJ whole genome shotgun (WGS) entry which is preliminary data.</text>
</comment>
<reference evidence="1 2" key="1">
    <citation type="journal article" date="2024" name="Front. Microbiol.">
        <title>Transcriptomic insights into the dominance of two phototrophs throughout the water column of a tropical hypersaline-alkaline crater lake (Dziani Dzaha, Mayotte).</title>
        <authorList>
            <person name="Duperron S."/>
            <person name="Halary S."/>
            <person name="Bouly J.-P."/>
            <person name="Roussel T."/>
            <person name="Hugoni M."/>
            <person name="Bruto M."/>
            <person name="Oger P."/>
            <person name="Duval C."/>
            <person name="Woo A."/>
            <person name="Jezequiel D."/>
            <person name="Ader M."/>
            <person name="Leboulanger C."/>
            <person name="Agogue H."/>
            <person name="Grossi V."/>
            <person name="Trousselier M."/>
            <person name="Bernard C."/>
        </authorList>
    </citation>
    <scope>NUCLEOTIDE SEQUENCE [LARGE SCALE GENOMIC DNA]</scope>
    <source>
        <strain evidence="1 2">PMC 851.14</strain>
    </source>
</reference>
<keyword evidence="2" id="KW-1185">Reference proteome</keyword>
<protein>
    <submittedName>
        <fullName evidence="1">DUF433 domain-containing protein</fullName>
    </submittedName>
</protein>
<dbReference type="InterPro" id="IPR009057">
    <property type="entry name" value="Homeodomain-like_sf"/>
</dbReference>
<dbReference type="InterPro" id="IPR036388">
    <property type="entry name" value="WH-like_DNA-bd_sf"/>
</dbReference>
<evidence type="ECO:0000313" key="2">
    <source>
        <dbReference type="Proteomes" id="UP001387447"/>
    </source>
</evidence>
<name>A0ABU9EIM9_LIMFS</name>
<dbReference type="RefSeq" id="WP_035759025.1">
    <property type="nucleotide sequence ID" value="NZ_JBBWYZ010000004.1"/>
</dbReference>